<dbReference type="RefSeq" id="WP_371837114.1">
    <property type="nucleotide sequence ID" value="NZ_JBGMEK010000001.1"/>
</dbReference>
<protein>
    <submittedName>
        <fullName evidence="1">Uncharacterized protein</fullName>
    </submittedName>
</protein>
<gene>
    <name evidence="1" type="ORF">ACCI49_01070</name>
</gene>
<keyword evidence="2" id="KW-1185">Reference proteome</keyword>
<organism evidence="1 2">
    <name type="scientific">Microbulbifer epialgicus</name>
    <dbReference type="NCBI Taxonomy" id="393907"/>
    <lineage>
        <taxon>Bacteria</taxon>
        <taxon>Pseudomonadati</taxon>
        <taxon>Pseudomonadota</taxon>
        <taxon>Gammaproteobacteria</taxon>
        <taxon>Cellvibrionales</taxon>
        <taxon>Microbulbiferaceae</taxon>
        <taxon>Microbulbifer</taxon>
    </lineage>
</organism>
<evidence type="ECO:0000313" key="1">
    <source>
        <dbReference type="EMBL" id="MFA0809496.1"/>
    </source>
</evidence>
<dbReference type="Proteomes" id="UP001569428">
    <property type="component" value="Unassembled WGS sequence"/>
</dbReference>
<reference evidence="1 2" key="1">
    <citation type="submission" date="2024-08" db="EMBL/GenBank/DDBJ databases">
        <authorList>
            <person name="Ishaq N."/>
        </authorList>
    </citation>
    <scope>NUCLEOTIDE SEQUENCE [LARGE SCALE GENOMIC DNA]</scope>
    <source>
        <strain evidence="1 2">DSM 18651</strain>
    </source>
</reference>
<sequence length="219" mass="25570">MNRRFLTSNEKSFQAMMKNDLKFIKSKKNKDTYTLQLSLEEQAIAQVFAKSLGVNLDVYVATLMEAELLRMTNIKKRRATFEDLNEFYREVVITNQKTEKELEGLVANYQPIALSHLKNEELIKHARTRLGLRYNNYKAFKLASFDGKPSIEIIFYLDQMSSSTDYRQAWLGIKGTSLKYLSFSNIKDLCEYLQQITLCANLYDMHYMDLGPRGLRQAR</sequence>
<proteinExistence type="predicted"/>
<dbReference type="EMBL" id="JBGMEK010000001">
    <property type="protein sequence ID" value="MFA0809496.1"/>
    <property type="molecule type" value="Genomic_DNA"/>
</dbReference>
<name>A0ABV4NU58_9GAMM</name>
<accession>A0ABV4NU58</accession>
<evidence type="ECO:0000313" key="2">
    <source>
        <dbReference type="Proteomes" id="UP001569428"/>
    </source>
</evidence>
<comment type="caution">
    <text evidence="1">The sequence shown here is derived from an EMBL/GenBank/DDBJ whole genome shotgun (WGS) entry which is preliminary data.</text>
</comment>